<evidence type="ECO:0000313" key="3">
    <source>
        <dbReference type="Proteomes" id="UP000233551"/>
    </source>
</evidence>
<dbReference type="PANTHER" id="PTHR48048">
    <property type="entry name" value="GLYCOSYLTRANSFERASE"/>
    <property type="match status" value="1"/>
</dbReference>
<evidence type="ECO:0000313" key="2">
    <source>
        <dbReference type="EMBL" id="PKI58555.1"/>
    </source>
</evidence>
<gene>
    <name evidence="2" type="ORF">CRG98_021018</name>
</gene>
<dbReference type="AlphaFoldDB" id="A0A2I0JQI9"/>
<organism evidence="2 3">
    <name type="scientific">Punica granatum</name>
    <name type="common">Pomegranate</name>
    <dbReference type="NCBI Taxonomy" id="22663"/>
    <lineage>
        <taxon>Eukaryota</taxon>
        <taxon>Viridiplantae</taxon>
        <taxon>Streptophyta</taxon>
        <taxon>Embryophyta</taxon>
        <taxon>Tracheophyta</taxon>
        <taxon>Spermatophyta</taxon>
        <taxon>Magnoliopsida</taxon>
        <taxon>eudicotyledons</taxon>
        <taxon>Gunneridae</taxon>
        <taxon>Pentapetalae</taxon>
        <taxon>rosids</taxon>
        <taxon>malvids</taxon>
        <taxon>Myrtales</taxon>
        <taxon>Lythraceae</taxon>
        <taxon>Punica</taxon>
    </lineage>
</organism>
<dbReference type="EMBL" id="PGOL01001357">
    <property type="protein sequence ID" value="PKI58555.1"/>
    <property type="molecule type" value="Genomic_DNA"/>
</dbReference>
<dbReference type="Proteomes" id="UP000233551">
    <property type="component" value="Unassembled WGS sequence"/>
</dbReference>
<evidence type="ECO:0000256" key="1">
    <source>
        <dbReference type="ARBA" id="ARBA00009995"/>
    </source>
</evidence>
<dbReference type="InterPro" id="IPR050481">
    <property type="entry name" value="UDP-glycosyltransf_plant"/>
</dbReference>
<protein>
    <submittedName>
        <fullName evidence="2">Uncharacterized protein</fullName>
    </submittedName>
</protein>
<accession>A0A2I0JQI9</accession>
<dbReference type="GO" id="GO:0035251">
    <property type="term" value="F:UDP-glucosyltransferase activity"/>
    <property type="evidence" value="ECO:0007669"/>
    <property type="project" value="InterPro"/>
</dbReference>
<sequence>MERREIIFIHSRPTCPCCELAKLIIRKDEGSSAVALGLLLHLQTLRDEQGRDVTELKGLSSRISCPQLCQPCPGKASGRTREIAWALEQGQHRFLWSLRQPLPKGKMEYPSDYVNLEHALPEGLLDQTAPIRKVIGGPTGGRWQRWRTQQLEVCVALRVELHTGESVVRGSNCFVAHVLRAAVQCVRNALRELGLGVKIKKAIKVLMETETGEELRKKVKELKKCRVAIKGLPIVHWVNLLSSCRRIDEPPFNPHEESLGRG</sequence>
<comment type="caution">
    <text evidence="2">The sequence shown here is derived from an EMBL/GenBank/DDBJ whole genome shotgun (WGS) entry which is preliminary data.</text>
</comment>
<name>A0A2I0JQI9_PUNGR</name>
<dbReference type="Gene3D" id="3.40.50.2000">
    <property type="entry name" value="Glycogen Phosphorylase B"/>
    <property type="match status" value="1"/>
</dbReference>
<dbReference type="STRING" id="22663.A0A2I0JQI9"/>
<comment type="similarity">
    <text evidence="1">Belongs to the UDP-glycosyltransferase family.</text>
</comment>
<proteinExistence type="inferred from homology"/>
<dbReference type="SUPFAM" id="SSF53756">
    <property type="entry name" value="UDP-Glycosyltransferase/glycogen phosphorylase"/>
    <property type="match status" value="1"/>
</dbReference>
<keyword evidence="3" id="KW-1185">Reference proteome</keyword>
<dbReference type="PANTHER" id="PTHR48048:SF45">
    <property type="entry name" value="GLYCOSYLTRANSFERASE"/>
    <property type="match status" value="1"/>
</dbReference>
<reference evidence="2 3" key="1">
    <citation type="submission" date="2017-11" db="EMBL/GenBank/DDBJ databases">
        <title>De-novo sequencing of pomegranate (Punica granatum L.) genome.</title>
        <authorList>
            <person name="Akparov Z."/>
            <person name="Amiraslanov A."/>
            <person name="Hajiyeva S."/>
            <person name="Abbasov M."/>
            <person name="Kaur K."/>
            <person name="Hamwieh A."/>
            <person name="Solovyev V."/>
            <person name="Salamov A."/>
            <person name="Braich B."/>
            <person name="Kosarev P."/>
            <person name="Mahmoud A."/>
            <person name="Hajiyev E."/>
            <person name="Babayeva S."/>
            <person name="Izzatullayeva V."/>
            <person name="Mammadov A."/>
            <person name="Mammadov A."/>
            <person name="Sharifova S."/>
            <person name="Ojaghi J."/>
            <person name="Eynullazada K."/>
            <person name="Bayramov B."/>
            <person name="Abdulazimova A."/>
            <person name="Shahmuradov I."/>
        </authorList>
    </citation>
    <scope>NUCLEOTIDE SEQUENCE [LARGE SCALE GENOMIC DNA]</scope>
    <source>
        <strain evidence="3">cv. AG2017</strain>
        <tissue evidence="2">Leaf</tissue>
    </source>
</reference>